<dbReference type="SMART" id="SM00387">
    <property type="entry name" value="HATPase_c"/>
    <property type="match status" value="1"/>
</dbReference>
<proteinExistence type="predicted"/>
<name>A0ABU8VT46_9BURK</name>
<dbReference type="PANTHER" id="PTHR42878">
    <property type="entry name" value="TWO-COMPONENT HISTIDINE KINASE"/>
    <property type="match status" value="1"/>
</dbReference>
<keyword evidence="7" id="KW-1185">Reference proteome</keyword>
<dbReference type="InterPro" id="IPR005467">
    <property type="entry name" value="His_kinase_dom"/>
</dbReference>
<dbReference type="Proteomes" id="UP001365846">
    <property type="component" value="Unassembled WGS sequence"/>
</dbReference>
<dbReference type="SUPFAM" id="SSF55874">
    <property type="entry name" value="ATPase domain of HSP90 chaperone/DNA topoisomerase II/histidine kinase"/>
    <property type="match status" value="1"/>
</dbReference>
<reference evidence="6 7" key="1">
    <citation type="submission" date="2024-03" db="EMBL/GenBank/DDBJ databases">
        <title>Novel species of the genus Variovorax.</title>
        <authorList>
            <person name="Liu Q."/>
            <person name="Xin Y.-H."/>
        </authorList>
    </citation>
    <scope>NUCLEOTIDE SEQUENCE [LARGE SCALE GENOMIC DNA]</scope>
    <source>
        <strain evidence="6 7">KACC 18899</strain>
    </source>
</reference>
<evidence type="ECO:0000313" key="7">
    <source>
        <dbReference type="Proteomes" id="UP001365846"/>
    </source>
</evidence>
<dbReference type="CDD" id="cd00075">
    <property type="entry name" value="HATPase"/>
    <property type="match status" value="1"/>
</dbReference>
<evidence type="ECO:0000256" key="1">
    <source>
        <dbReference type="ARBA" id="ARBA00000085"/>
    </source>
</evidence>
<dbReference type="CDD" id="cd00082">
    <property type="entry name" value="HisKA"/>
    <property type="match status" value="1"/>
</dbReference>
<dbReference type="Gene3D" id="3.30.565.10">
    <property type="entry name" value="Histidine kinase-like ATPase, C-terminal domain"/>
    <property type="match status" value="1"/>
</dbReference>
<dbReference type="PROSITE" id="PS50109">
    <property type="entry name" value="HIS_KIN"/>
    <property type="match status" value="1"/>
</dbReference>
<dbReference type="GO" id="GO:0016301">
    <property type="term" value="F:kinase activity"/>
    <property type="evidence" value="ECO:0007669"/>
    <property type="project" value="UniProtKB-KW"/>
</dbReference>
<dbReference type="InterPro" id="IPR036097">
    <property type="entry name" value="HisK_dim/P_sf"/>
</dbReference>
<dbReference type="PANTHER" id="PTHR42878:SF15">
    <property type="entry name" value="BACTERIOPHYTOCHROME"/>
    <property type="match status" value="1"/>
</dbReference>
<sequence length="374" mass="40554">MLLADFIELAKEKILAESIAYARTILSFHDEDEAVLRDHLPKVLEAISADLRTPQSRTESIAKSHGLAPAVAHETAAETHGLMRARSGLHIEQVVAEYRALRSCVLRLWADAAPAHADALKDAGRFNEAIDQALAQSVRVYTAEVERWQQLFLAVLGHDLRAPLNAIALTAELVANVGAERDLSSTAAILKKSASRMTSLLDSLLEYSRVSLGAGMTIERLPIDLATTCREEIELQRAAHPGARIELVVQGDTRGDFDDSRIREALGNLITNAVKHGLAEPVSVRSVGRSQAVDLTVENAAAEEIPAGELEQLFEPLRRGAVQRPGSDRSHLGLGLFIARQIAKAHGGELKGYSLGQRVWFTLTLPKSAPDTSS</sequence>
<dbReference type="Pfam" id="PF00512">
    <property type="entry name" value="HisKA"/>
    <property type="match status" value="1"/>
</dbReference>
<keyword evidence="3" id="KW-0808">Transferase</keyword>
<dbReference type="InterPro" id="IPR050351">
    <property type="entry name" value="BphY/WalK/GraS-like"/>
</dbReference>
<dbReference type="RefSeq" id="WP_340361303.1">
    <property type="nucleotide sequence ID" value="NZ_JBBKZU010000031.1"/>
</dbReference>
<feature type="domain" description="Histidine kinase" evidence="5">
    <location>
        <begin position="155"/>
        <end position="369"/>
    </location>
</feature>
<accession>A0ABU8VT46</accession>
<dbReference type="InterPro" id="IPR003661">
    <property type="entry name" value="HisK_dim/P_dom"/>
</dbReference>
<dbReference type="EMBL" id="JBBKZU010000031">
    <property type="protein sequence ID" value="MEJ8816109.1"/>
    <property type="molecule type" value="Genomic_DNA"/>
</dbReference>
<protein>
    <recommendedName>
        <fullName evidence="2">histidine kinase</fullName>
        <ecNumber evidence="2">2.7.13.3</ecNumber>
    </recommendedName>
</protein>
<evidence type="ECO:0000256" key="2">
    <source>
        <dbReference type="ARBA" id="ARBA00012438"/>
    </source>
</evidence>
<dbReference type="Gene3D" id="1.10.287.130">
    <property type="match status" value="1"/>
</dbReference>
<evidence type="ECO:0000256" key="3">
    <source>
        <dbReference type="ARBA" id="ARBA00022679"/>
    </source>
</evidence>
<dbReference type="InterPro" id="IPR003594">
    <property type="entry name" value="HATPase_dom"/>
</dbReference>
<comment type="caution">
    <text evidence="6">The sequence shown here is derived from an EMBL/GenBank/DDBJ whole genome shotgun (WGS) entry which is preliminary data.</text>
</comment>
<gene>
    <name evidence="6" type="ORF">WKW77_34015</name>
</gene>
<organism evidence="6 7">
    <name type="scientific">Variovorax ureilyticus</name>
    <dbReference type="NCBI Taxonomy" id="1836198"/>
    <lineage>
        <taxon>Bacteria</taxon>
        <taxon>Pseudomonadati</taxon>
        <taxon>Pseudomonadota</taxon>
        <taxon>Betaproteobacteria</taxon>
        <taxon>Burkholderiales</taxon>
        <taxon>Comamonadaceae</taxon>
        <taxon>Variovorax</taxon>
    </lineage>
</organism>
<evidence type="ECO:0000313" key="6">
    <source>
        <dbReference type="EMBL" id="MEJ8816109.1"/>
    </source>
</evidence>
<dbReference type="SMART" id="SM00388">
    <property type="entry name" value="HisKA"/>
    <property type="match status" value="1"/>
</dbReference>
<keyword evidence="4 6" id="KW-0418">Kinase</keyword>
<dbReference type="InterPro" id="IPR036890">
    <property type="entry name" value="HATPase_C_sf"/>
</dbReference>
<dbReference type="Pfam" id="PF02518">
    <property type="entry name" value="HATPase_c"/>
    <property type="match status" value="1"/>
</dbReference>
<comment type="catalytic activity">
    <reaction evidence="1">
        <text>ATP + protein L-histidine = ADP + protein N-phospho-L-histidine.</text>
        <dbReference type="EC" id="2.7.13.3"/>
    </reaction>
</comment>
<dbReference type="EC" id="2.7.13.3" evidence="2"/>
<evidence type="ECO:0000256" key="4">
    <source>
        <dbReference type="ARBA" id="ARBA00022777"/>
    </source>
</evidence>
<dbReference type="SUPFAM" id="SSF47384">
    <property type="entry name" value="Homodimeric domain of signal transducing histidine kinase"/>
    <property type="match status" value="1"/>
</dbReference>
<evidence type="ECO:0000259" key="5">
    <source>
        <dbReference type="PROSITE" id="PS50109"/>
    </source>
</evidence>